<keyword evidence="3" id="KW-1185">Reference proteome</keyword>
<gene>
    <name evidence="2" type="ORF">BGK67_32400</name>
</gene>
<comment type="caution">
    <text evidence="2">The sequence shown here is derived from an EMBL/GenBank/DDBJ whole genome shotgun (WGS) entry which is preliminary data.</text>
</comment>
<feature type="transmembrane region" description="Helical" evidence="1">
    <location>
        <begin position="57"/>
        <end position="77"/>
    </location>
</feature>
<evidence type="ECO:0008006" key="4">
    <source>
        <dbReference type="Google" id="ProtNLM"/>
    </source>
</evidence>
<name>A0A1E5P050_9ACTN</name>
<keyword evidence="1" id="KW-0812">Transmembrane</keyword>
<dbReference type="Proteomes" id="UP000095705">
    <property type="component" value="Unassembled WGS sequence"/>
</dbReference>
<protein>
    <recommendedName>
        <fullName evidence="4">DUF4175 domain-containing protein</fullName>
    </recommendedName>
</protein>
<organism evidence="2 3">
    <name type="scientific">Streptomyces subrutilus</name>
    <dbReference type="NCBI Taxonomy" id="36818"/>
    <lineage>
        <taxon>Bacteria</taxon>
        <taxon>Bacillati</taxon>
        <taxon>Actinomycetota</taxon>
        <taxon>Actinomycetes</taxon>
        <taxon>Kitasatosporales</taxon>
        <taxon>Streptomycetaceae</taxon>
        <taxon>Streptomyces</taxon>
    </lineage>
</organism>
<evidence type="ECO:0000256" key="1">
    <source>
        <dbReference type="SAM" id="Phobius"/>
    </source>
</evidence>
<accession>A0A1E5P050</accession>
<evidence type="ECO:0000313" key="3">
    <source>
        <dbReference type="Proteomes" id="UP000095705"/>
    </source>
</evidence>
<evidence type="ECO:0000313" key="2">
    <source>
        <dbReference type="EMBL" id="OEJ22278.1"/>
    </source>
</evidence>
<proteinExistence type="predicted"/>
<keyword evidence="1" id="KW-1133">Transmembrane helix</keyword>
<feature type="transmembrane region" description="Helical" evidence="1">
    <location>
        <begin position="32"/>
        <end position="50"/>
    </location>
</feature>
<reference evidence="2 3" key="1">
    <citation type="submission" date="2016-08" db="EMBL/GenBank/DDBJ databases">
        <title>The complete genome of Streptomyces subrutilus 10-1-1.</title>
        <authorList>
            <person name="Chen X."/>
        </authorList>
    </citation>
    <scope>NUCLEOTIDE SEQUENCE [LARGE SCALE GENOMIC DNA]</scope>
    <source>
        <strain evidence="2 3">10-1-1</strain>
    </source>
</reference>
<sequence length="81" mass="8539">MDRFFAVPMVLLALTFPVFFFGEDKGRTAGWLLYGAGLALTVCGYVYCALTGKKASVGGASCAVGAVVIGLFAWYSFGGPW</sequence>
<dbReference type="AlphaFoldDB" id="A0A1E5P050"/>
<dbReference type="STRING" id="36818.BGK67_32400"/>
<dbReference type="EMBL" id="MEHK01000002">
    <property type="protein sequence ID" value="OEJ22278.1"/>
    <property type="molecule type" value="Genomic_DNA"/>
</dbReference>
<keyword evidence="1" id="KW-0472">Membrane</keyword>